<dbReference type="InterPro" id="IPR007421">
    <property type="entry name" value="Schlafen_AlbA_2_dom"/>
</dbReference>
<dbReference type="InterPro" id="IPR038475">
    <property type="entry name" value="RecG_C_sf"/>
</dbReference>
<evidence type="ECO:0000259" key="1">
    <source>
        <dbReference type="Pfam" id="PF04326"/>
    </source>
</evidence>
<dbReference type="AlphaFoldDB" id="A0A8J6N9A2"/>
<gene>
    <name evidence="2" type="ORF">H8E80_09980</name>
</gene>
<dbReference type="Gene3D" id="3.30.565.60">
    <property type="match status" value="1"/>
</dbReference>
<feature type="domain" description="Schlafen AlbA-2" evidence="1">
    <location>
        <begin position="17"/>
        <end position="131"/>
    </location>
</feature>
<comment type="caution">
    <text evidence="2">The sequence shown here is derived from an EMBL/GenBank/DDBJ whole genome shotgun (WGS) entry which is preliminary data.</text>
</comment>
<accession>A0A8J6N9A2</accession>
<dbReference type="PANTHER" id="PTHR30595">
    <property type="entry name" value="GLPR-RELATED TRANSCRIPTIONAL REPRESSOR"/>
    <property type="match status" value="1"/>
</dbReference>
<dbReference type="Proteomes" id="UP000603545">
    <property type="component" value="Unassembled WGS sequence"/>
</dbReference>
<dbReference type="Gene3D" id="3.30.950.30">
    <property type="entry name" value="Schlafen, AAA domain"/>
    <property type="match status" value="1"/>
</dbReference>
<dbReference type="Pfam" id="PF13749">
    <property type="entry name" value="HATPase_c_4"/>
    <property type="match status" value="1"/>
</dbReference>
<evidence type="ECO:0000313" key="3">
    <source>
        <dbReference type="Proteomes" id="UP000603545"/>
    </source>
</evidence>
<sequence>MAKTSIEIFESWLKRLEDLHLEFKTARNSFSRDKDLPDYCAALSNEGGGKLILGVAPAGRVVGTKAFQGTYNRLSHDLLAKLKIRIDIEELEHPDGRVLIFHIPSRPHGQPIQSTGRYHYPMRAGESLVEMDTATLKRILNETTPDFSDQIIQNLTIEELDTKALDNFKKLWAKKAKREDYIEFSNEKMLANIELLSENGLNYASLILFGKKGKIDQLLPGSEVIFEWRQAAEKTPHDFRVNWREPFFKIYDEVWKTINARNLRMPFQEGLFQREVYSFNEKTIREALLNAVAHRDYTINSQSIFIKASPEAFEIESPGGFLPGITPDNVLYKKEWRNRRIAETFEKAGLVERSGQGMDDIFENTIREGKGMPDLSKSDAHSVKLIIPAQVKDKNFILFLERVINEKQILLSFEEIYALEQIRERQIMTDTKYKRKFIDLGIIESVGKTRGTKYILSHRYYAYEGRTGIYTRLSGLSREKQKEFILQHLNIDSKGNLQDFKDIFPELRPMDISNLLRELKEEGKITHVGSKRFGHWRLV</sequence>
<evidence type="ECO:0000313" key="2">
    <source>
        <dbReference type="EMBL" id="MBC8200350.1"/>
    </source>
</evidence>
<proteinExistence type="predicted"/>
<dbReference type="InterPro" id="IPR038461">
    <property type="entry name" value="Schlafen_AlbA_2_dom_sf"/>
</dbReference>
<name>A0A8J6N9A2_9BACT</name>
<organism evidence="2 3">
    <name type="scientific">Candidatus Desulfaltia bathyphila</name>
    <dbReference type="NCBI Taxonomy" id="2841697"/>
    <lineage>
        <taxon>Bacteria</taxon>
        <taxon>Pseudomonadati</taxon>
        <taxon>Thermodesulfobacteriota</taxon>
        <taxon>Desulfobacteria</taxon>
        <taxon>Desulfobacterales</taxon>
        <taxon>Desulfobacterales incertae sedis</taxon>
        <taxon>Candidatus Desulfaltia</taxon>
    </lineage>
</organism>
<dbReference type="PANTHER" id="PTHR30595:SF6">
    <property type="entry name" value="SCHLAFEN ALBA-2 DOMAIN-CONTAINING PROTEIN"/>
    <property type="match status" value="1"/>
</dbReference>
<protein>
    <submittedName>
        <fullName evidence="2">Putative DNA binding domain-containing protein</fullName>
    </submittedName>
</protein>
<reference evidence="2 3" key="1">
    <citation type="submission" date="2020-08" db="EMBL/GenBank/DDBJ databases">
        <title>Bridging the membrane lipid divide: bacteria of the FCB group superphylum have the potential to synthesize archaeal ether lipids.</title>
        <authorList>
            <person name="Villanueva L."/>
            <person name="Von Meijenfeldt F.A.B."/>
            <person name="Westbye A.B."/>
            <person name="Yadav S."/>
            <person name="Hopmans E.C."/>
            <person name="Dutilh B.E."/>
            <person name="Sinninghe Damste J.S."/>
        </authorList>
    </citation>
    <scope>NUCLEOTIDE SEQUENCE [LARGE SCALE GENOMIC DNA]</scope>
    <source>
        <strain evidence="2">NIOZ-UU82</strain>
    </source>
</reference>
<dbReference type="Pfam" id="PF04326">
    <property type="entry name" value="SLFN_AlbA_2"/>
    <property type="match status" value="1"/>
</dbReference>
<dbReference type="EMBL" id="JACNLL010000098">
    <property type="protein sequence ID" value="MBC8200350.1"/>
    <property type="molecule type" value="Genomic_DNA"/>
</dbReference>